<dbReference type="GO" id="GO:0009252">
    <property type="term" value="P:peptidoglycan biosynthetic process"/>
    <property type="evidence" value="ECO:0007669"/>
    <property type="project" value="UniProtKB-UniRule"/>
</dbReference>
<gene>
    <name evidence="10" type="primary">murG</name>
    <name evidence="13" type="ORF">CSTERLE_03730</name>
</gene>
<dbReference type="GO" id="GO:0051991">
    <property type="term" value="F:UDP-N-acetyl-D-glucosamine:N-acetylmuramoyl-L-alanyl-D-glutamyl-meso-2,6-diaminopimelyl-D-alanyl-D-alanine-diphosphoundecaprenol 4-beta-N-acetylglucosaminlytransferase activity"/>
    <property type="evidence" value="ECO:0007669"/>
    <property type="project" value="RHEA"/>
</dbReference>
<evidence type="ECO:0000256" key="8">
    <source>
        <dbReference type="ARBA" id="ARBA00023306"/>
    </source>
</evidence>
<name>A0A1B1YJ07_THEST</name>
<dbReference type="RefSeq" id="WP_065820617.1">
    <property type="nucleotide sequence ID" value="NZ_CP014673.1"/>
</dbReference>
<comment type="function">
    <text evidence="10">Cell wall formation. Catalyzes the transfer of a GlcNAc subunit on undecaprenyl-pyrophosphoryl-MurNAc-pentapeptide (lipid intermediate I) to form undecaprenyl-pyrophosphoryl-MurNAc-(pentapeptide)GlcNAc (lipid intermediate II).</text>
</comment>
<comment type="pathway">
    <text evidence="10">Cell wall biogenesis; peptidoglycan biosynthesis.</text>
</comment>
<dbReference type="PANTHER" id="PTHR21015:SF27">
    <property type="entry name" value="UDP-N-ACETYLGLUCOSAMINE--N-ACETYLMURAMYL-(PENTAPEPTIDE) PYROPHOSPHORYL-UNDECAPRENOL N-ACETYLGLUCOSAMINE TRANSFERASE"/>
    <property type="match status" value="1"/>
</dbReference>
<keyword evidence="1 10" id="KW-1003">Cell membrane</keyword>
<feature type="binding site" evidence="10">
    <location>
        <position position="194"/>
    </location>
    <ligand>
        <name>UDP-N-acetyl-alpha-D-glucosamine</name>
        <dbReference type="ChEBI" id="CHEBI:57705"/>
    </ligand>
</feature>
<keyword evidence="7 10" id="KW-0472">Membrane</keyword>
<dbReference type="AlphaFoldDB" id="A0A1B1YJ07"/>
<reference evidence="13 14" key="1">
    <citation type="submission" date="2016-02" db="EMBL/GenBank/DDBJ databases">
        <title>Comparison of Clostridium stercorarium subspecies using comparative genomics and transcriptomics.</title>
        <authorList>
            <person name="Schellenberg J."/>
            <person name="Thallinger G."/>
            <person name="Levin D.B."/>
            <person name="Zhang X."/>
            <person name="Alvare G."/>
            <person name="Fristensky B."/>
            <person name="Sparling R."/>
        </authorList>
    </citation>
    <scope>NUCLEOTIDE SEQUENCE [LARGE SCALE GENOMIC DNA]</scope>
    <source>
        <strain evidence="13 14">DSM 9219</strain>
    </source>
</reference>
<evidence type="ECO:0000256" key="6">
    <source>
        <dbReference type="ARBA" id="ARBA00022984"/>
    </source>
</evidence>
<protein>
    <recommendedName>
        <fullName evidence="10">UDP-N-acetylglucosamine--N-acetylmuramyl-(pentapeptide) pyrophosphoryl-undecaprenol N-acetylglucosamine transferase</fullName>
        <ecNumber evidence="10">2.4.1.227</ecNumber>
    </recommendedName>
    <alternativeName>
        <fullName evidence="10">Undecaprenyl-PP-MurNAc-pentapeptide-UDPGlcNAc GlcNAc transferase</fullName>
    </alternativeName>
</protein>
<sequence>MKTIVLTGGGTSGHVTPNIALIPRLINRGYDIYYIGSKNGIEKQLIEKEGIPYYGISAGKLRRYFDVKNFTDIFRIIGGFGQSVSILRKIKPDVVFSKGGFVSCPVVWAAWVLGIPVIIHESDITPGLTNKLSMPFARKVCYTFPETEKHLIREKACYTGLPVRDEIFSGNRMRGYKLCGFMGGKPVLMVIGGSQGSENINRAVRSALDELLKNYQIAHICGRGNVKPELENIKGYKQFEYVDRELPDIFACADVLISRAGATVLFEILSLKKPALLIPLSKNASRGEQILNANSFKENGYSEVLYEEDMTAETLVAKVNEVYKNRERYVKAMQNRNLQNPADKIVEIIEEVAER</sequence>
<evidence type="ECO:0000259" key="11">
    <source>
        <dbReference type="Pfam" id="PF03033"/>
    </source>
</evidence>
<evidence type="ECO:0000256" key="7">
    <source>
        <dbReference type="ARBA" id="ARBA00023136"/>
    </source>
</evidence>
<evidence type="ECO:0000256" key="2">
    <source>
        <dbReference type="ARBA" id="ARBA00022618"/>
    </source>
</evidence>
<dbReference type="Pfam" id="PF04101">
    <property type="entry name" value="Glyco_tran_28_C"/>
    <property type="match status" value="1"/>
</dbReference>
<dbReference type="NCBIfam" id="TIGR01133">
    <property type="entry name" value="murG"/>
    <property type="match status" value="1"/>
</dbReference>
<comment type="similarity">
    <text evidence="10">Belongs to the glycosyltransferase 28 family. MurG subfamily.</text>
</comment>
<dbReference type="HAMAP" id="MF_00033">
    <property type="entry name" value="MurG"/>
    <property type="match status" value="1"/>
</dbReference>
<dbReference type="InterPro" id="IPR004276">
    <property type="entry name" value="GlycoTrans_28_N"/>
</dbReference>
<dbReference type="InterPro" id="IPR006009">
    <property type="entry name" value="GlcNAc_MurG"/>
</dbReference>
<evidence type="ECO:0000256" key="3">
    <source>
        <dbReference type="ARBA" id="ARBA00022676"/>
    </source>
</evidence>
<feature type="domain" description="Glycosyltransferase family 28 N-terminal" evidence="11">
    <location>
        <begin position="4"/>
        <end position="140"/>
    </location>
</feature>
<evidence type="ECO:0000256" key="10">
    <source>
        <dbReference type="HAMAP-Rule" id="MF_00033"/>
    </source>
</evidence>
<dbReference type="EMBL" id="CP014673">
    <property type="protein sequence ID" value="ANX00755.1"/>
    <property type="molecule type" value="Genomic_DNA"/>
</dbReference>
<dbReference type="EC" id="2.4.1.227" evidence="10"/>
<dbReference type="NCBIfam" id="NF009102">
    <property type="entry name" value="PRK12446.1"/>
    <property type="match status" value="1"/>
</dbReference>
<dbReference type="GO" id="GO:0051301">
    <property type="term" value="P:cell division"/>
    <property type="evidence" value="ECO:0007669"/>
    <property type="project" value="UniProtKB-KW"/>
</dbReference>
<dbReference type="GO" id="GO:0005886">
    <property type="term" value="C:plasma membrane"/>
    <property type="evidence" value="ECO:0007669"/>
    <property type="project" value="UniProtKB-SubCell"/>
</dbReference>
<dbReference type="GO" id="GO:0071555">
    <property type="term" value="P:cell wall organization"/>
    <property type="evidence" value="ECO:0007669"/>
    <property type="project" value="UniProtKB-KW"/>
</dbReference>
<comment type="caution">
    <text evidence="10">Lacks conserved residue(s) required for the propagation of feature annotation.</text>
</comment>
<dbReference type="Gene3D" id="3.40.50.2000">
    <property type="entry name" value="Glycogen Phosphorylase B"/>
    <property type="match status" value="2"/>
</dbReference>
<proteinExistence type="inferred from homology"/>
<feature type="domain" description="Glycosyl transferase family 28 C-terminal" evidence="12">
    <location>
        <begin position="187"/>
        <end position="345"/>
    </location>
</feature>
<dbReference type="Proteomes" id="UP000092931">
    <property type="component" value="Chromosome"/>
</dbReference>
<evidence type="ECO:0000256" key="5">
    <source>
        <dbReference type="ARBA" id="ARBA00022960"/>
    </source>
</evidence>
<keyword evidence="3 10" id="KW-0328">Glycosyltransferase</keyword>
<feature type="binding site" evidence="10">
    <location>
        <position position="289"/>
    </location>
    <ligand>
        <name>UDP-N-acetyl-alpha-D-glucosamine</name>
        <dbReference type="ChEBI" id="CHEBI:57705"/>
    </ligand>
</feature>
<evidence type="ECO:0000256" key="9">
    <source>
        <dbReference type="ARBA" id="ARBA00023316"/>
    </source>
</evidence>
<accession>A0A1B1YJ07</accession>
<dbReference type="Pfam" id="PF03033">
    <property type="entry name" value="Glyco_transf_28"/>
    <property type="match status" value="1"/>
</dbReference>
<evidence type="ECO:0000256" key="4">
    <source>
        <dbReference type="ARBA" id="ARBA00022679"/>
    </source>
</evidence>
<dbReference type="PANTHER" id="PTHR21015">
    <property type="entry name" value="UDP-N-ACETYLGLUCOSAMINE--N-ACETYLMURAMYL-(PENTAPEPTIDE) PYROPHOSPHORYL-UNDECAPRENOL N-ACETYLGLUCOSAMINE TRANSFERASE 1"/>
    <property type="match status" value="1"/>
</dbReference>
<keyword evidence="2 10" id="KW-0132">Cell division</keyword>
<dbReference type="CDD" id="cd03785">
    <property type="entry name" value="GT28_MurG"/>
    <property type="match status" value="1"/>
</dbReference>
<evidence type="ECO:0000313" key="14">
    <source>
        <dbReference type="Proteomes" id="UP000092931"/>
    </source>
</evidence>
<evidence type="ECO:0000313" key="13">
    <source>
        <dbReference type="EMBL" id="ANX00755.1"/>
    </source>
</evidence>
<dbReference type="GO" id="GO:0005975">
    <property type="term" value="P:carbohydrate metabolic process"/>
    <property type="evidence" value="ECO:0007669"/>
    <property type="project" value="InterPro"/>
</dbReference>
<keyword evidence="5 10" id="KW-0133">Cell shape</keyword>
<comment type="catalytic activity">
    <reaction evidence="10">
        <text>di-trans,octa-cis-undecaprenyl diphospho-N-acetyl-alpha-D-muramoyl-L-alanyl-D-glutamyl-meso-2,6-diaminopimeloyl-D-alanyl-D-alanine + UDP-N-acetyl-alpha-D-glucosamine = di-trans,octa-cis-undecaprenyl diphospho-[N-acetyl-alpha-D-glucosaminyl-(1-&gt;4)]-N-acetyl-alpha-D-muramoyl-L-alanyl-D-glutamyl-meso-2,6-diaminopimeloyl-D-alanyl-D-alanine + UDP + H(+)</text>
        <dbReference type="Rhea" id="RHEA:31227"/>
        <dbReference type="ChEBI" id="CHEBI:15378"/>
        <dbReference type="ChEBI" id="CHEBI:57705"/>
        <dbReference type="ChEBI" id="CHEBI:58223"/>
        <dbReference type="ChEBI" id="CHEBI:61387"/>
        <dbReference type="ChEBI" id="CHEBI:61388"/>
        <dbReference type="EC" id="2.4.1.227"/>
    </reaction>
</comment>
<dbReference type="GO" id="GO:0050511">
    <property type="term" value="F:undecaprenyldiphospho-muramoylpentapeptide beta-N-acetylglucosaminyltransferase activity"/>
    <property type="evidence" value="ECO:0007669"/>
    <property type="project" value="UniProtKB-UniRule"/>
</dbReference>
<comment type="subcellular location">
    <subcellularLocation>
        <location evidence="10">Cell membrane</location>
        <topology evidence="10">Peripheral membrane protein</topology>
        <orientation evidence="10">Cytoplasmic side</orientation>
    </subcellularLocation>
</comment>
<dbReference type="SUPFAM" id="SSF53756">
    <property type="entry name" value="UDP-Glycosyltransferase/glycogen phosphorylase"/>
    <property type="match status" value="1"/>
</dbReference>
<feature type="binding site" evidence="10">
    <location>
        <position position="164"/>
    </location>
    <ligand>
        <name>UDP-N-acetyl-alpha-D-glucosamine</name>
        <dbReference type="ChEBI" id="CHEBI:57705"/>
    </ligand>
</feature>
<keyword evidence="9 10" id="KW-0961">Cell wall biogenesis/degradation</keyword>
<organism evidence="13 14">
    <name type="scientific">Thermoclostridium stercorarium subsp. leptospartum DSM 9219</name>
    <dbReference type="NCBI Taxonomy" id="1346611"/>
    <lineage>
        <taxon>Bacteria</taxon>
        <taxon>Bacillati</taxon>
        <taxon>Bacillota</taxon>
        <taxon>Clostridia</taxon>
        <taxon>Eubacteriales</taxon>
        <taxon>Oscillospiraceae</taxon>
        <taxon>Thermoclostridium</taxon>
    </lineage>
</organism>
<keyword evidence="4 10" id="KW-0808">Transferase</keyword>
<evidence type="ECO:0000256" key="1">
    <source>
        <dbReference type="ARBA" id="ARBA00022475"/>
    </source>
</evidence>
<keyword evidence="8 10" id="KW-0131">Cell cycle</keyword>
<dbReference type="UniPathway" id="UPA00219"/>
<dbReference type="InterPro" id="IPR007235">
    <property type="entry name" value="Glyco_trans_28_C"/>
</dbReference>
<evidence type="ECO:0000259" key="12">
    <source>
        <dbReference type="Pfam" id="PF04101"/>
    </source>
</evidence>
<keyword evidence="6 10" id="KW-0573">Peptidoglycan synthesis</keyword>
<dbReference type="GO" id="GO:0008360">
    <property type="term" value="P:regulation of cell shape"/>
    <property type="evidence" value="ECO:0007669"/>
    <property type="project" value="UniProtKB-KW"/>
</dbReference>